<gene>
    <name evidence="2" type="primary">gb03823</name>
    <name evidence="2" type="ORF">PR202_gb03823</name>
</gene>
<keyword evidence="3" id="KW-1185">Reference proteome</keyword>
<sequence length="164" mass="17764">MVAEAEQPKPSEDNEEEESDVVDDVVTNVGEIMEVEEEKVDSVDEIKPDSADWTPHRYKSGPTLNLENLASCSASPENLKTQRGESDDEVSGSLLFPLPASHPIRRLHFNSSSSSPPPTGAIAIGRHVSIESDDGARGRGSINRLDPETCENSLVASGPAARWW</sequence>
<feature type="region of interest" description="Disordered" evidence="1">
    <location>
        <begin position="1"/>
        <end position="23"/>
    </location>
</feature>
<feature type="compositionally biased region" description="Basic and acidic residues" evidence="1">
    <location>
        <begin position="1"/>
        <end position="12"/>
    </location>
</feature>
<reference evidence="2" key="1">
    <citation type="journal article" date="2018" name="DNA Res.">
        <title>Multiple hybrid de novo genome assembly of finger millet, an orphan allotetraploid crop.</title>
        <authorList>
            <person name="Hatakeyama M."/>
            <person name="Aluri S."/>
            <person name="Balachadran M.T."/>
            <person name="Sivarajan S.R."/>
            <person name="Patrignani A."/>
            <person name="Gruter S."/>
            <person name="Poveda L."/>
            <person name="Shimizu-Inatsugi R."/>
            <person name="Baeten J."/>
            <person name="Francoijs K.J."/>
            <person name="Nataraja K.N."/>
            <person name="Reddy Y.A.N."/>
            <person name="Phadnis S."/>
            <person name="Ravikumar R.L."/>
            <person name="Schlapbach R."/>
            <person name="Sreeman S.M."/>
            <person name="Shimizu K.K."/>
        </authorList>
    </citation>
    <scope>NUCLEOTIDE SEQUENCE</scope>
</reference>
<dbReference type="EMBL" id="BQKI01000073">
    <property type="protein sequence ID" value="GJN16802.1"/>
    <property type="molecule type" value="Genomic_DNA"/>
</dbReference>
<organism evidence="2 3">
    <name type="scientific">Eleusine coracana subsp. coracana</name>
    <dbReference type="NCBI Taxonomy" id="191504"/>
    <lineage>
        <taxon>Eukaryota</taxon>
        <taxon>Viridiplantae</taxon>
        <taxon>Streptophyta</taxon>
        <taxon>Embryophyta</taxon>
        <taxon>Tracheophyta</taxon>
        <taxon>Spermatophyta</taxon>
        <taxon>Magnoliopsida</taxon>
        <taxon>Liliopsida</taxon>
        <taxon>Poales</taxon>
        <taxon>Poaceae</taxon>
        <taxon>PACMAD clade</taxon>
        <taxon>Chloridoideae</taxon>
        <taxon>Cynodonteae</taxon>
        <taxon>Eleusininae</taxon>
        <taxon>Eleusine</taxon>
    </lineage>
</organism>
<proteinExistence type="predicted"/>
<comment type="caution">
    <text evidence="2">The sequence shown here is derived from an EMBL/GenBank/DDBJ whole genome shotgun (WGS) entry which is preliminary data.</text>
</comment>
<dbReference type="AlphaFoldDB" id="A0AAV5E277"/>
<evidence type="ECO:0000313" key="3">
    <source>
        <dbReference type="Proteomes" id="UP001054889"/>
    </source>
</evidence>
<evidence type="ECO:0000256" key="1">
    <source>
        <dbReference type="SAM" id="MobiDB-lite"/>
    </source>
</evidence>
<name>A0AAV5E277_ELECO</name>
<feature type="region of interest" description="Disordered" evidence="1">
    <location>
        <begin position="35"/>
        <end position="97"/>
    </location>
</feature>
<reference evidence="2" key="2">
    <citation type="submission" date="2021-12" db="EMBL/GenBank/DDBJ databases">
        <title>Resequencing data analysis of finger millet.</title>
        <authorList>
            <person name="Hatakeyama M."/>
            <person name="Aluri S."/>
            <person name="Balachadran M.T."/>
            <person name="Sivarajan S.R."/>
            <person name="Poveda L."/>
            <person name="Shimizu-Inatsugi R."/>
            <person name="Schlapbach R."/>
            <person name="Sreeman S.M."/>
            <person name="Shimizu K.K."/>
        </authorList>
    </citation>
    <scope>NUCLEOTIDE SEQUENCE</scope>
</reference>
<protein>
    <submittedName>
        <fullName evidence="2">Uncharacterized protein</fullName>
    </submittedName>
</protein>
<feature type="compositionally biased region" description="Acidic residues" evidence="1">
    <location>
        <begin position="13"/>
        <end position="23"/>
    </location>
</feature>
<dbReference type="Proteomes" id="UP001054889">
    <property type="component" value="Unassembled WGS sequence"/>
</dbReference>
<accession>A0AAV5E277</accession>
<evidence type="ECO:0000313" key="2">
    <source>
        <dbReference type="EMBL" id="GJN16802.1"/>
    </source>
</evidence>
<feature type="compositionally biased region" description="Basic and acidic residues" evidence="1">
    <location>
        <begin position="40"/>
        <end position="50"/>
    </location>
</feature>
<feature type="compositionally biased region" description="Polar residues" evidence="1">
    <location>
        <begin position="62"/>
        <end position="79"/>
    </location>
</feature>